<sequence>MDLNEKIAARRRELAAEDEKTKQAEKAREAEQQRYVRNEAIKQLSENGIELPDYKGIPLEKVDAEVEKLLDKAASDRMTSGENTTLIVLFVFGLLSFLITWWLGVFFIIGAFVYSSKTTNRYKEQIKAEGKVQLEQNQRNLEERLKNSSSF</sequence>
<keyword evidence="2" id="KW-0812">Transmembrane</keyword>
<accession>A1AUX7</accession>
<gene>
    <name evidence="3" type="ordered locus">Ppro_3556</name>
</gene>
<dbReference type="HOGENOM" id="CLU_1729648_0_0_7"/>
<evidence type="ECO:0000313" key="3">
    <source>
        <dbReference type="EMBL" id="ABL01148.1"/>
    </source>
</evidence>
<keyword evidence="4" id="KW-1185">Reference proteome</keyword>
<feature type="transmembrane region" description="Helical" evidence="2">
    <location>
        <begin position="86"/>
        <end position="114"/>
    </location>
</feature>
<reference evidence="3 4" key="1">
    <citation type="submission" date="2006-10" db="EMBL/GenBank/DDBJ databases">
        <title>Complete sequence of chromosome of Pelobacter propionicus DSM 2379.</title>
        <authorList>
            <consortium name="US DOE Joint Genome Institute"/>
            <person name="Copeland A."/>
            <person name="Lucas S."/>
            <person name="Lapidus A."/>
            <person name="Barry K."/>
            <person name="Detter J.C."/>
            <person name="Glavina del Rio T."/>
            <person name="Hammon N."/>
            <person name="Israni S."/>
            <person name="Dalin E."/>
            <person name="Tice H."/>
            <person name="Pitluck S."/>
            <person name="Saunders E."/>
            <person name="Brettin T."/>
            <person name="Bruce D."/>
            <person name="Han C."/>
            <person name="Tapia R."/>
            <person name="Schmutz J."/>
            <person name="Larimer F."/>
            <person name="Land M."/>
            <person name="Hauser L."/>
            <person name="Kyrpides N."/>
            <person name="Kim E."/>
            <person name="Lovley D."/>
            <person name="Richardson P."/>
        </authorList>
    </citation>
    <scope>NUCLEOTIDE SEQUENCE [LARGE SCALE GENOMIC DNA]</scope>
    <source>
        <strain evidence="4">DSM 2379 / NBRC 103807 / OttBd1</strain>
    </source>
</reference>
<dbReference type="EMBL" id="CP000482">
    <property type="protein sequence ID" value="ABL01148.1"/>
    <property type="molecule type" value="Genomic_DNA"/>
</dbReference>
<organism evidence="3 4">
    <name type="scientific">Pelobacter propionicus (strain DSM 2379 / NBRC 103807 / OttBd1)</name>
    <dbReference type="NCBI Taxonomy" id="338966"/>
    <lineage>
        <taxon>Bacteria</taxon>
        <taxon>Pseudomonadati</taxon>
        <taxon>Thermodesulfobacteriota</taxon>
        <taxon>Desulfuromonadia</taxon>
        <taxon>Desulfuromonadales</taxon>
        <taxon>Desulfuromonadaceae</taxon>
        <taxon>Pelobacter</taxon>
    </lineage>
</organism>
<name>A1AUX7_PELPD</name>
<dbReference type="AlphaFoldDB" id="A1AUX7"/>
<dbReference type="RefSeq" id="WP_011737361.1">
    <property type="nucleotide sequence ID" value="NC_008609.1"/>
</dbReference>
<dbReference type="KEGG" id="ppd:Ppro_3556"/>
<keyword evidence="2" id="KW-1133">Transmembrane helix</keyword>
<keyword evidence="2" id="KW-0472">Membrane</keyword>
<proteinExistence type="predicted"/>
<evidence type="ECO:0000256" key="1">
    <source>
        <dbReference type="SAM" id="MobiDB-lite"/>
    </source>
</evidence>
<evidence type="ECO:0000256" key="2">
    <source>
        <dbReference type="SAM" id="Phobius"/>
    </source>
</evidence>
<feature type="region of interest" description="Disordered" evidence="1">
    <location>
        <begin position="1"/>
        <end position="31"/>
    </location>
</feature>
<dbReference type="Proteomes" id="UP000006732">
    <property type="component" value="Chromosome"/>
</dbReference>
<evidence type="ECO:0000313" key="4">
    <source>
        <dbReference type="Proteomes" id="UP000006732"/>
    </source>
</evidence>
<dbReference type="STRING" id="338966.Ppro_3556"/>
<protein>
    <submittedName>
        <fullName evidence="3">Uncharacterized protein</fullName>
    </submittedName>
</protein>